<keyword evidence="5 9" id="KW-0653">Protein transport</keyword>
<keyword evidence="4 9" id="KW-0812">Transmembrane</keyword>
<evidence type="ECO:0000256" key="5">
    <source>
        <dbReference type="ARBA" id="ARBA00022927"/>
    </source>
</evidence>
<feature type="transmembrane region" description="Helical" evidence="9">
    <location>
        <begin position="73"/>
        <end position="94"/>
    </location>
</feature>
<comment type="subunit">
    <text evidence="9">Component of the Sec protein translocase complex. Heterotrimer consisting of SecY, SecE and SecG subunits. The heterotrimers can form oligomers, although 1 heterotrimer is thought to be able to translocate proteins. Interacts with the ribosome. Interacts with SecDF, and other proteins may be involved. Interacts with SecA.</text>
</comment>
<dbReference type="HAMAP" id="MF_00422">
    <property type="entry name" value="SecE"/>
    <property type="match status" value="1"/>
</dbReference>
<accession>A0A2U1T9P6</accession>
<proteinExistence type="inferred from homology"/>
<dbReference type="InterPro" id="IPR005807">
    <property type="entry name" value="SecE_bac"/>
</dbReference>
<keyword evidence="8 9" id="KW-0472">Membrane</keyword>
<dbReference type="AlphaFoldDB" id="A0A2U1T9P6"/>
<dbReference type="PANTHER" id="PTHR33910">
    <property type="entry name" value="PROTEIN TRANSLOCASE SUBUNIT SECE"/>
    <property type="match status" value="1"/>
</dbReference>
<gene>
    <name evidence="9" type="primary">secE</name>
    <name evidence="11" type="ORF">DF222_00340</name>
</gene>
<evidence type="ECO:0000256" key="4">
    <source>
        <dbReference type="ARBA" id="ARBA00022692"/>
    </source>
</evidence>
<comment type="caution">
    <text evidence="11">The sequence shown here is derived from an EMBL/GenBank/DDBJ whole genome shotgun (WGS) entry which is preliminary data.</text>
</comment>
<sequence>MTDGTQKPDSARPTGKRQLSGASTISTASVEAKRAQQRREEDSSEGPGGGVVSFLPEVVQEVRKVVWPTGREMVTYTLVVFAFLIFLTALVWGVDQLVTLGVDAVLT</sequence>
<comment type="similarity">
    <text evidence="9">Belongs to the SecE/SEC61-gamma family.</text>
</comment>
<evidence type="ECO:0000256" key="3">
    <source>
        <dbReference type="ARBA" id="ARBA00022475"/>
    </source>
</evidence>
<dbReference type="NCBIfam" id="NF005783">
    <property type="entry name" value="PRK07597.9-4"/>
    <property type="match status" value="1"/>
</dbReference>
<feature type="compositionally biased region" description="Polar residues" evidence="10">
    <location>
        <begin position="20"/>
        <end position="29"/>
    </location>
</feature>
<feature type="compositionally biased region" description="Basic and acidic residues" evidence="10">
    <location>
        <begin position="31"/>
        <end position="41"/>
    </location>
</feature>
<dbReference type="GO" id="GO:0008320">
    <property type="term" value="F:protein transmembrane transporter activity"/>
    <property type="evidence" value="ECO:0007669"/>
    <property type="project" value="UniProtKB-UniRule"/>
</dbReference>
<dbReference type="InterPro" id="IPR038379">
    <property type="entry name" value="SecE_sf"/>
</dbReference>
<reference evidence="12" key="1">
    <citation type="submission" date="2018-04" db="EMBL/GenBank/DDBJ databases">
        <authorList>
            <person name="Liu S."/>
            <person name="Wang Z."/>
            <person name="Li J."/>
        </authorList>
    </citation>
    <scope>NUCLEOTIDE SEQUENCE [LARGE SCALE GENOMIC DNA]</scope>
    <source>
        <strain evidence="12">2189</strain>
    </source>
</reference>
<dbReference type="Pfam" id="PF00584">
    <property type="entry name" value="SecE"/>
    <property type="match status" value="1"/>
</dbReference>
<dbReference type="Gene3D" id="1.20.5.1030">
    <property type="entry name" value="Preprotein translocase secy subunit"/>
    <property type="match status" value="1"/>
</dbReference>
<keyword evidence="12" id="KW-1185">Reference proteome</keyword>
<dbReference type="KEGG" id="cyz:C3B44_01610"/>
<evidence type="ECO:0000313" key="11">
    <source>
        <dbReference type="EMBL" id="PWC02731.1"/>
    </source>
</evidence>
<dbReference type="Proteomes" id="UP000244989">
    <property type="component" value="Unassembled WGS sequence"/>
</dbReference>
<organism evidence="11 12">
    <name type="scientific">Corynebacterium yudongzhengii</name>
    <dbReference type="NCBI Taxonomy" id="2080740"/>
    <lineage>
        <taxon>Bacteria</taxon>
        <taxon>Bacillati</taxon>
        <taxon>Actinomycetota</taxon>
        <taxon>Actinomycetes</taxon>
        <taxon>Mycobacteriales</taxon>
        <taxon>Corynebacteriaceae</taxon>
        <taxon>Corynebacterium</taxon>
    </lineage>
</organism>
<dbReference type="GO" id="GO:0006605">
    <property type="term" value="P:protein targeting"/>
    <property type="evidence" value="ECO:0007669"/>
    <property type="project" value="UniProtKB-UniRule"/>
</dbReference>
<dbReference type="PANTHER" id="PTHR33910:SF1">
    <property type="entry name" value="PROTEIN TRANSLOCASE SUBUNIT SECE"/>
    <property type="match status" value="1"/>
</dbReference>
<dbReference type="OrthoDB" id="9805743at2"/>
<protein>
    <recommendedName>
        <fullName evidence="9">Protein translocase subunit SecE</fullName>
    </recommendedName>
</protein>
<keyword evidence="2 9" id="KW-0813">Transport</keyword>
<dbReference type="GO" id="GO:0005886">
    <property type="term" value="C:plasma membrane"/>
    <property type="evidence" value="ECO:0007669"/>
    <property type="project" value="UniProtKB-SubCell"/>
</dbReference>
<evidence type="ECO:0000256" key="1">
    <source>
        <dbReference type="ARBA" id="ARBA00004370"/>
    </source>
</evidence>
<dbReference type="GO" id="GO:0043952">
    <property type="term" value="P:protein transport by the Sec complex"/>
    <property type="evidence" value="ECO:0007669"/>
    <property type="project" value="UniProtKB-UniRule"/>
</dbReference>
<evidence type="ECO:0000256" key="6">
    <source>
        <dbReference type="ARBA" id="ARBA00022989"/>
    </source>
</evidence>
<feature type="region of interest" description="Disordered" evidence="10">
    <location>
        <begin position="1"/>
        <end position="52"/>
    </location>
</feature>
<evidence type="ECO:0000256" key="10">
    <source>
        <dbReference type="SAM" id="MobiDB-lite"/>
    </source>
</evidence>
<evidence type="ECO:0000256" key="2">
    <source>
        <dbReference type="ARBA" id="ARBA00022448"/>
    </source>
</evidence>
<keyword evidence="7 9" id="KW-0811">Translocation</keyword>
<evidence type="ECO:0000256" key="7">
    <source>
        <dbReference type="ARBA" id="ARBA00023010"/>
    </source>
</evidence>
<dbReference type="PRINTS" id="PR01650">
    <property type="entry name" value="SECETRNLCASE"/>
</dbReference>
<dbReference type="GO" id="GO:0065002">
    <property type="term" value="P:intracellular protein transmembrane transport"/>
    <property type="evidence" value="ECO:0007669"/>
    <property type="project" value="UniProtKB-UniRule"/>
</dbReference>
<comment type="subcellular location">
    <subcellularLocation>
        <location evidence="9">Cell membrane</location>
        <topology evidence="9">Single-pass membrane protein</topology>
    </subcellularLocation>
    <subcellularLocation>
        <location evidence="1">Membrane</location>
    </subcellularLocation>
</comment>
<evidence type="ECO:0000256" key="9">
    <source>
        <dbReference type="HAMAP-Rule" id="MF_00422"/>
    </source>
</evidence>
<dbReference type="NCBIfam" id="TIGR00964">
    <property type="entry name" value="secE_bact"/>
    <property type="match status" value="1"/>
</dbReference>
<dbReference type="EMBL" id="QEEZ01000001">
    <property type="protein sequence ID" value="PWC02731.1"/>
    <property type="molecule type" value="Genomic_DNA"/>
</dbReference>
<dbReference type="GO" id="GO:0009306">
    <property type="term" value="P:protein secretion"/>
    <property type="evidence" value="ECO:0007669"/>
    <property type="project" value="UniProtKB-UniRule"/>
</dbReference>
<name>A0A2U1T9P6_9CORY</name>
<keyword evidence="6 9" id="KW-1133">Transmembrane helix</keyword>
<comment type="function">
    <text evidence="9">Essential subunit of the Sec protein translocation channel SecYEG. Clamps together the 2 halves of SecY. May contact the channel plug during translocation.</text>
</comment>
<dbReference type="InterPro" id="IPR001901">
    <property type="entry name" value="Translocase_SecE/Sec61-g"/>
</dbReference>
<evidence type="ECO:0000256" key="8">
    <source>
        <dbReference type="ARBA" id="ARBA00023136"/>
    </source>
</evidence>
<dbReference type="RefSeq" id="WP_108430814.1">
    <property type="nucleotide sequence ID" value="NZ_CP026947.1"/>
</dbReference>
<evidence type="ECO:0000313" key="12">
    <source>
        <dbReference type="Proteomes" id="UP000244989"/>
    </source>
</evidence>
<keyword evidence="3 9" id="KW-1003">Cell membrane</keyword>